<reference evidence="5 6" key="1">
    <citation type="journal article" date="2015" name="Genome Biol.">
        <title>Comparative genomics of Steinernema reveals deeply conserved gene regulatory networks.</title>
        <authorList>
            <person name="Dillman A.R."/>
            <person name="Macchietto M."/>
            <person name="Porter C.F."/>
            <person name="Rogers A."/>
            <person name="Williams B."/>
            <person name="Antoshechkin I."/>
            <person name="Lee M.M."/>
            <person name="Goodwin Z."/>
            <person name="Lu X."/>
            <person name="Lewis E.E."/>
            <person name="Goodrich-Blair H."/>
            <person name="Stock S.P."/>
            <person name="Adams B.J."/>
            <person name="Sternberg P.W."/>
            <person name="Mortazavi A."/>
        </authorList>
    </citation>
    <scope>NUCLEOTIDE SEQUENCE [LARGE SCALE GENOMIC DNA]</scope>
    <source>
        <strain evidence="5 6">ALL</strain>
    </source>
</reference>
<dbReference type="Proteomes" id="UP000298663">
    <property type="component" value="Unassembled WGS sequence"/>
</dbReference>
<feature type="region of interest" description="Disordered" evidence="2">
    <location>
        <begin position="103"/>
        <end position="330"/>
    </location>
</feature>
<keyword evidence="3" id="KW-1133">Transmembrane helix</keyword>
<feature type="compositionally biased region" description="Low complexity" evidence="2">
    <location>
        <begin position="247"/>
        <end position="265"/>
    </location>
</feature>
<dbReference type="GO" id="GO:0042302">
    <property type="term" value="F:structural constituent of cuticle"/>
    <property type="evidence" value="ECO:0007669"/>
    <property type="project" value="InterPro"/>
</dbReference>
<sequence length="330" mass="33674">MRADPSEFYYRVALGGTLVSAVTLLGLVLSVPMIVMNANVHRESFESKSLRFKEQSDQIWGSIQDIKSGHPEKVQLFSRFARSPWGKQICSGCFPLACPMGSSGPSGPPGADGNPGTSGNQGPPGEDGFDVQLEAEPDMPCVICPGGPPGQRGPQGERGRQGEPGTKGMFGPDGRAGDEGPPGNPGIPGPFGFKGPLGARGLNGETAIAGMGIKGPQGPPGSSGPKGPTGPPGKSSKTPGGPGKPGSVGPVGPPGITGEPGMEGPWGPPGEPGEPAAYCPSDCGVSQILAPAYTGQGGQEDPQAQEHTMSLGEYNENSDDKNSYSRLWMF</sequence>
<evidence type="ECO:0000256" key="3">
    <source>
        <dbReference type="SAM" id="Phobius"/>
    </source>
</evidence>
<feature type="domain" description="Nematode cuticle collagen N-terminal" evidence="4">
    <location>
        <begin position="11"/>
        <end position="63"/>
    </location>
</feature>
<evidence type="ECO:0000256" key="1">
    <source>
        <dbReference type="ARBA" id="ARBA00022737"/>
    </source>
</evidence>
<keyword evidence="3" id="KW-0472">Membrane</keyword>
<protein>
    <recommendedName>
        <fullName evidence="4">Nematode cuticle collagen N-terminal domain-containing protein</fullName>
    </recommendedName>
</protein>
<evidence type="ECO:0000256" key="2">
    <source>
        <dbReference type="SAM" id="MobiDB-lite"/>
    </source>
</evidence>
<gene>
    <name evidence="5" type="ORF">L596_029871</name>
</gene>
<feature type="compositionally biased region" description="Acidic residues" evidence="2">
    <location>
        <begin position="127"/>
        <end position="137"/>
    </location>
</feature>
<evidence type="ECO:0000313" key="5">
    <source>
        <dbReference type="EMBL" id="TKR58426.1"/>
    </source>
</evidence>
<dbReference type="EMBL" id="AZBU02000013">
    <property type="protein sequence ID" value="TKR58426.1"/>
    <property type="molecule type" value="Genomic_DNA"/>
</dbReference>
<dbReference type="PANTHER" id="PTHR24637">
    <property type="entry name" value="COLLAGEN"/>
    <property type="match status" value="1"/>
</dbReference>
<keyword evidence="1" id="KW-0677">Repeat</keyword>
<name>A0A4U5LR22_STECR</name>
<dbReference type="InterPro" id="IPR008160">
    <property type="entry name" value="Collagen"/>
</dbReference>
<dbReference type="PANTHER" id="PTHR24637:SF334">
    <property type="entry name" value="NEMATODE CUTICLE COLLAGEN N-TERMINAL DOMAIN-CONTAINING PROTEIN"/>
    <property type="match status" value="1"/>
</dbReference>
<accession>A0A4U5LR22</accession>
<evidence type="ECO:0000259" key="4">
    <source>
        <dbReference type="SMART" id="SM01088"/>
    </source>
</evidence>
<dbReference type="InterPro" id="IPR002486">
    <property type="entry name" value="Col_cuticle_N"/>
</dbReference>
<dbReference type="OrthoDB" id="10037288at2759"/>
<keyword evidence="6" id="KW-1185">Reference proteome</keyword>
<evidence type="ECO:0000313" key="6">
    <source>
        <dbReference type="Proteomes" id="UP000298663"/>
    </source>
</evidence>
<comment type="caution">
    <text evidence="5">The sequence shown here is derived from an EMBL/GenBank/DDBJ whole genome shotgun (WGS) entry which is preliminary data.</text>
</comment>
<feature type="compositionally biased region" description="Low complexity" evidence="2">
    <location>
        <begin position="103"/>
        <end position="115"/>
    </location>
</feature>
<dbReference type="AlphaFoldDB" id="A0A4U5LR22"/>
<organism evidence="5 6">
    <name type="scientific">Steinernema carpocapsae</name>
    <name type="common">Entomopathogenic nematode</name>
    <dbReference type="NCBI Taxonomy" id="34508"/>
    <lineage>
        <taxon>Eukaryota</taxon>
        <taxon>Metazoa</taxon>
        <taxon>Ecdysozoa</taxon>
        <taxon>Nematoda</taxon>
        <taxon>Chromadorea</taxon>
        <taxon>Rhabditida</taxon>
        <taxon>Tylenchina</taxon>
        <taxon>Panagrolaimomorpha</taxon>
        <taxon>Strongyloidoidea</taxon>
        <taxon>Steinernematidae</taxon>
        <taxon>Steinernema</taxon>
    </lineage>
</organism>
<feature type="transmembrane region" description="Helical" evidence="3">
    <location>
        <begin position="12"/>
        <end position="35"/>
    </location>
</feature>
<dbReference type="Pfam" id="PF01391">
    <property type="entry name" value="Collagen"/>
    <property type="match status" value="1"/>
</dbReference>
<proteinExistence type="predicted"/>
<dbReference type="STRING" id="34508.A0A4U5LR22"/>
<dbReference type="SMART" id="SM01088">
    <property type="entry name" value="Col_cuticle_N"/>
    <property type="match status" value="1"/>
</dbReference>
<reference evidence="5 6" key="2">
    <citation type="journal article" date="2019" name="G3 (Bethesda)">
        <title>Hybrid Assembly of the Genome of the Entomopathogenic Nematode Steinernema carpocapsae Identifies the X-Chromosome.</title>
        <authorList>
            <person name="Serra L."/>
            <person name="Macchietto M."/>
            <person name="Macias-Munoz A."/>
            <person name="McGill C.J."/>
            <person name="Rodriguez I.M."/>
            <person name="Rodriguez B."/>
            <person name="Murad R."/>
            <person name="Mortazavi A."/>
        </authorList>
    </citation>
    <scope>NUCLEOTIDE SEQUENCE [LARGE SCALE GENOMIC DNA]</scope>
    <source>
        <strain evidence="5 6">ALL</strain>
    </source>
</reference>
<keyword evidence="3" id="KW-0812">Transmembrane</keyword>